<name>A0ABS5BIL7_9MOLU</name>
<dbReference type="SMART" id="SM01403">
    <property type="entry name" value="Ribosomal_S10"/>
    <property type="match status" value="1"/>
</dbReference>
<keyword evidence="7" id="KW-1185">Reference proteome</keyword>
<organism evidence="6 7">
    <name type="scientific">Texas Phoenix palm phytoplasma</name>
    <dbReference type="NCBI Taxonomy" id="176709"/>
    <lineage>
        <taxon>Bacteria</taxon>
        <taxon>Bacillati</taxon>
        <taxon>Mycoplasmatota</taxon>
        <taxon>Mollicutes</taxon>
        <taxon>Acholeplasmatales</taxon>
        <taxon>Acholeplasmataceae</taxon>
        <taxon>Candidatus Phytoplasma</taxon>
        <taxon>16SrIV (Coconut lethal yellows group)</taxon>
    </lineage>
</organism>
<evidence type="ECO:0000256" key="1">
    <source>
        <dbReference type="ARBA" id="ARBA00007102"/>
    </source>
</evidence>
<dbReference type="PRINTS" id="PR00971">
    <property type="entry name" value="RIBOSOMALS10"/>
</dbReference>
<keyword evidence="3 4" id="KW-0687">Ribonucleoprotein</keyword>
<comment type="similarity">
    <text evidence="1 4">Belongs to the universal ribosomal protein uS10 family.</text>
</comment>
<dbReference type="PROSITE" id="PS00361">
    <property type="entry name" value="RIBOSOMAL_S10"/>
    <property type="match status" value="1"/>
</dbReference>
<dbReference type="NCBIfam" id="TIGR01049">
    <property type="entry name" value="rpsJ_bact"/>
    <property type="match status" value="1"/>
</dbReference>
<feature type="domain" description="Small ribosomal subunit protein uS10" evidence="5">
    <location>
        <begin position="9"/>
        <end position="103"/>
    </location>
</feature>
<evidence type="ECO:0000256" key="4">
    <source>
        <dbReference type="HAMAP-Rule" id="MF_00508"/>
    </source>
</evidence>
<dbReference type="InterPro" id="IPR036838">
    <property type="entry name" value="Ribosomal_uS10_dom_sf"/>
</dbReference>
<dbReference type="NCBIfam" id="NF001861">
    <property type="entry name" value="PRK00596.1"/>
    <property type="match status" value="1"/>
</dbReference>
<dbReference type="Proteomes" id="UP001192346">
    <property type="component" value="Unassembled WGS sequence"/>
</dbReference>
<proteinExistence type="inferred from homology"/>
<comment type="subunit">
    <text evidence="4">Part of the 30S ribosomal subunit.</text>
</comment>
<dbReference type="RefSeq" id="WP_138107904.1">
    <property type="nucleotide sequence ID" value="NZ_VBRA02000009.1"/>
</dbReference>
<sequence length="104" mass="11949">MMKEQEVVKIILKTYDYQLIDQVAKKIVNSVVKTGVKIKGPIPLPTKREVFTVLRSAFVHKDSREQFGRSTHKRLIQIISPNAKTIDSLMRINLPSSVNIYLKK</sequence>
<dbReference type="InterPro" id="IPR001848">
    <property type="entry name" value="Ribosomal_uS10"/>
</dbReference>
<evidence type="ECO:0000259" key="5">
    <source>
        <dbReference type="SMART" id="SM01403"/>
    </source>
</evidence>
<dbReference type="InterPro" id="IPR027486">
    <property type="entry name" value="Ribosomal_uS10_dom"/>
</dbReference>
<dbReference type="HAMAP" id="MF_00508">
    <property type="entry name" value="Ribosomal_uS10"/>
    <property type="match status" value="1"/>
</dbReference>
<evidence type="ECO:0000313" key="7">
    <source>
        <dbReference type="Proteomes" id="UP001192346"/>
    </source>
</evidence>
<evidence type="ECO:0000256" key="3">
    <source>
        <dbReference type="ARBA" id="ARBA00023274"/>
    </source>
</evidence>
<keyword evidence="2 4" id="KW-0689">Ribosomal protein</keyword>
<evidence type="ECO:0000256" key="2">
    <source>
        <dbReference type="ARBA" id="ARBA00022980"/>
    </source>
</evidence>
<reference evidence="6" key="1">
    <citation type="submission" date="2019-10" db="EMBL/GenBank/DDBJ databases">
        <title>Whole Genome Sequencing and Characterization of Texas Phoenix Palm Decline Phytoplasma Belongs to Lethal Yellowing (16SrIV) Group.</title>
        <authorList>
            <person name="Bao M."/>
        </authorList>
    </citation>
    <scope>NUCLEOTIDE SEQUENCE [LARGE SCALE GENOMIC DNA]</scope>
    <source>
        <strain evidence="6">ACPD</strain>
    </source>
</reference>
<dbReference type="PANTHER" id="PTHR11700">
    <property type="entry name" value="30S RIBOSOMAL PROTEIN S10 FAMILY MEMBER"/>
    <property type="match status" value="1"/>
</dbReference>
<comment type="function">
    <text evidence="4">Involved in the binding of tRNA to the ribosomes.</text>
</comment>
<accession>A0ABS5BIL7</accession>
<dbReference type="InterPro" id="IPR018268">
    <property type="entry name" value="Ribosomal_uS10_CS"/>
</dbReference>
<dbReference type="Gene3D" id="3.30.70.600">
    <property type="entry name" value="Ribosomal protein S10 domain"/>
    <property type="match status" value="1"/>
</dbReference>
<protein>
    <recommendedName>
        <fullName evidence="4">Small ribosomal subunit protein uS10</fullName>
    </recommendedName>
</protein>
<dbReference type="Pfam" id="PF00338">
    <property type="entry name" value="Ribosomal_S10"/>
    <property type="match status" value="1"/>
</dbReference>
<dbReference type="SUPFAM" id="SSF54999">
    <property type="entry name" value="Ribosomal protein S10"/>
    <property type="match status" value="1"/>
</dbReference>
<dbReference type="GO" id="GO:0005840">
    <property type="term" value="C:ribosome"/>
    <property type="evidence" value="ECO:0007669"/>
    <property type="project" value="UniProtKB-KW"/>
</dbReference>
<dbReference type="EMBL" id="VBRA02000009">
    <property type="protein sequence ID" value="MBP3059420.1"/>
    <property type="molecule type" value="Genomic_DNA"/>
</dbReference>
<evidence type="ECO:0000313" key="6">
    <source>
        <dbReference type="EMBL" id="MBP3059420.1"/>
    </source>
</evidence>
<gene>
    <name evidence="4 6" type="primary">rpsJ</name>
    <name evidence="6" type="ORF">FEF22_001300</name>
</gene>
<comment type="caution">
    <text evidence="6">The sequence shown here is derived from an EMBL/GenBank/DDBJ whole genome shotgun (WGS) entry which is preliminary data.</text>
</comment>